<keyword evidence="2" id="KW-0472">Membrane</keyword>
<feature type="compositionally biased region" description="Basic and acidic residues" evidence="1">
    <location>
        <begin position="474"/>
        <end position="483"/>
    </location>
</feature>
<protein>
    <submittedName>
        <fullName evidence="3">Uncharacterized protein</fullName>
    </submittedName>
</protein>
<dbReference type="GeneID" id="20223390"/>
<dbReference type="InterPro" id="IPR013211">
    <property type="entry name" value="LVIVD"/>
</dbReference>
<dbReference type="eggNOG" id="ENOG502SUWU">
    <property type="taxonomic scope" value="Eukaryota"/>
</dbReference>
<evidence type="ECO:0000256" key="2">
    <source>
        <dbReference type="SAM" id="Phobius"/>
    </source>
</evidence>
<dbReference type="Pfam" id="PF08309">
    <property type="entry name" value="LVIVD"/>
    <property type="match status" value="1"/>
</dbReference>
<feature type="compositionally biased region" description="Pro residues" evidence="1">
    <location>
        <begin position="485"/>
        <end position="502"/>
    </location>
</feature>
<feature type="compositionally biased region" description="Acidic residues" evidence="1">
    <location>
        <begin position="449"/>
        <end position="460"/>
    </location>
</feature>
<dbReference type="AlphaFoldDB" id="F0XXM0"/>
<dbReference type="InParanoid" id="F0XXM0"/>
<dbReference type="KEGG" id="aaf:AURANDRAFT_61253"/>
<keyword evidence="4" id="KW-1185">Reference proteome</keyword>
<sequence length="502" mass="52990">MGRLASVGRCVAVVVYGLAVIAATAYAWDYVVDRSRFADYLQGARDIAYDERRGRLVVSALHADSVAVLDARGEDIALSGLYVDHERFGNAHGFAYDADRELVFAASYTKHSLAALDVGAPRRGGAVVGWVEDGVALHSATHASYDAARRLVFVDAAGGHGRSDDHDNAEHRDEQARGLGHSLAVVDAADPARLRVVGRLTDWGDERGRGNGDAYPVYCVADAPRQLVYVSNDKAATLEVVDVADPARPVKVGEVYDARIDYVSQLAFDAEANVLYAASQKADSFAVVNVTDPRNPALLAVLVDHEVLDGATGVALDVRRKLAFVAAEYAGVVAVVDVADPRAPAVAGSVGHDLLEGGEAVAYDATRALAFVASRTSAAVVAVDVADPARPSVDRSLCTKRPKAFPAYVALALAAAVAAAHLALICGLRSLRARRDAEKNAYVMVDTFDELGDDDDDDGIELGAVDAEPEDTTPPEKEPEKAADAPPPPPEASPEPPLAKRD</sequence>
<evidence type="ECO:0000313" key="4">
    <source>
        <dbReference type="Proteomes" id="UP000002729"/>
    </source>
</evidence>
<dbReference type="SUPFAM" id="SSF75011">
    <property type="entry name" value="3-carboxy-cis,cis-mucoante lactonizing enzyme"/>
    <property type="match status" value="1"/>
</dbReference>
<dbReference type="InterPro" id="IPR015943">
    <property type="entry name" value="WD40/YVTN_repeat-like_dom_sf"/>
</dbReference>
<dbReference type="EMBL" id="GL833121">
    <property type="protein sequence ID" value="EGB12327.1"/>
    <property type="molecule type" value="Genomic_DNA"/>
</dbReference>
<feature type="transmembrane region" description="Helical" evidence="2">
    <location>
        <begin position="405"/>
        <end position="425"/>
    </location>
</feature>
<organism evidence="4">
    <name type="scientific">Aureococcus anophagefferens</name>
    <name type="common">Harmful bloom alga</name>
    <dbReference type="NCBI Taxonomy" id="44056"/>
    <lineage>
        <taxon>Eukaryota</taxon>
        <taxon>Sar</taxon>
        <taxon>Stramenopiles</taxon>
        <taxon>Ochrophyta</taxon>
        <taxon>Pelagophyceae</taxon>
        <taxon>Pelagomonadales</taxon>
        <taxon>Pelagomonadaceae</taxon>
        <taxon>Aureococcus</taxon>
    </lineage>
</organism>
<feature type="region of interest" description="Disordered" evidence="1">
    <location>
        <begin position="449"/>
        <end position="502"/>
    </location>
</feature>
<dbReference type="RefSeq" id="XP_009033378.1">
    <property type="nucleotide sequence ID" value="XM_009035130.1"/>
</dbReference>
<keyword evidence="2" id="KW-1133">Transmembrane helix</keyword>
<accession>F0XXM0</accession>
<name>F0XXM0_AURAN</name>
<evidence type="ECO:0000313" key="3">
    <source>
        <dbReference type="EMBL" id="EGB12327.1"/>
    </source>
</evidence>
<proteinExistence type="predicted"/>
<dbReference type="Proteomes" id="UP000002729">
    <property type="component" value="Unassembled WGS sequence"/>
</dbReference>
<dbReference type="Gene3D" id="2.130.10.10">
    <property type="entry name" value="YVTN repeat-like/Quinoprotein amine dehydrogenase"/>
    <property type="match status" value="1"/>
</dbReference>
<keyword evidence="2" id="KW-0812">Transmembrane</keyword>
<gene>
    <name evidence="3" type="ORF">AURANDRAFT_61253</name>
</gene>
<dbReference type="OrthoDB" id="205746at2759"/>
<reference evidence="3 4" key="1">
    <citation type="journal article" date="2011" name="Proc. Natl. Acad. Sci. U.S.A.">
        <title>Niche of harmful alga Aureococcus anophagefferens revealed through ecogenomics.</title>
        <authorList>
            <person name="Gobler C.J."/>
            <person name="Berry D.L."/>
            <person name="Dyhrman S.T."/>
            <person name="Wilhelm S.W."/>
            <person name="Salamov A."/>
            <person name="Lobanov A.V."/>
            <person name="Zhang Y."/>
            <person name="Collier J.L."/>
            <person name="Wurch L.L."/>
            <person name="Kustka A.B."/>
            <person name="Dill B.D."/>
            <person name="Shah M."/>
            <person name="VerBerkmoes N.C."/>
            <person name="Kuo A."/>
            <person name="Terry A."/>
            <person name="Pangilinan J."/>
            <person name="Lindquist E.A."/>
            <person name="Lucas S."/>
            <person name="Paulsen I.T."/>
            <person name="Hattenrath-Lehmann T.K."/>
            <person name="Talmage S.C."/>
            <person name="Walker E.A."/>
            <person name="Koch F."/>
            <person name="Burson A.M."/>
            <person name="Marcoval M.A."/>
            <person name="Tang Y.Z."/>
            <person name="Lecleir G.R."/>
            <person name="Coyne K.J."/>
            <person name="Berg G.M."/>
            <person name="Bertrand E.M."/>
            <person name="Saito M.A."/>
            <person name="Gladyshev V.N."/>
            <person name="Grigoriev I.V."/>
        </authorList>
    </citation>
    <scope>NUCLEOTIDE SEQUENCE [LARGE SCALE GENOMIC DNA]</scope>
    <source>
        <strain evidence="4">CCMP 1984</strain>
    </source>
</reference>
<evidence type="ECO:0000256" key="1">
    <source>
        <dbReference type="SAM" id="MobiDB-lite"/>
    </source>
</evidence>